<keyword evidence="7" id="KW-0597">Phosphoprotein</keyword>
<dbReference type="Pfam" id="PF20488">
    <property type="entry name" value="Birna_VP1_thumb"/>
    <property type="match status" value="1"/>
</dbReference>
<keyword evidence="8" id="KW-0808">Transferase</keyword>
<dbReference type="InterPro" id="IPR046752">
    <property type="entry name" value="Birnavirus_RdRp_thumb"/>
</dbReference>
<evidence type="ECO:0000256" key="7">
    <source>
        <dbReference type="ARBA" id="ARBA00022553"/>
    </source>
</evidence>
<evidence type="ECO:0000256" key="10">
    <source>
        <dbReference type="ARBA" id="ARBA00022741"/>
    </source>
</evidence>
<reference evidence="19 20" key="1">
    <citation type="journal article" date="2013" name="BMC Evol. Biol.">
        <title>Analyses of the radiation of birnaviruses from diverse host phyla and of their evolutionary affinities with other double-stranded RNA and positive strand RNA viruses using robust structure-based multiple sequence alignments and advanced phylogenetic methods.</title>
        <authorList>
            <person name="Gibrat J.F."/>
            <person name="Mariadassou M."/>
            <person name="Boudinot P."/>
            <person name="Delmas B."/>
        </authorList>
    </citation>
    <scope>NUCLEOTIDE SEQUENCE [LARGE SCALE GENOMIC DNA]</scope>
    <source>
        <strain evidence="19 20">Palavas</strain>
    </source>
</reference>
<protein>
    <recommendedName>
        <fullName evidence="4">RNA-directed RNA polymerase</fullName>
        <ecNumber evidence="3">2.7.7.48</ecNumber>
    </recommendedName>
    <alternativeName>
        <fullName evidence="15">Protein VP1</fullName>
    </alternativeName>
</protein>
<evidence type="ECO:0000313" key="19">
    <source>
        <dbReference type="EMBL" id="CAX33878.1"/>
    </source>
</evidence>
<evidence type="ECO:0000256" key="16">
    <source>
        <dbReference type="SAM" id="MobiDB-lite"/>
    </source>
</evidence>
<dbReference type="GO" id="GO:0003968">
    <property type="term" value="F:RNA-directed RNA polymerase activity"/>
    <property type="evidence" value="ECO:0007669"/>
    <property type="project" value="UniProtKB-KW"/>
</dbReference>
<dbReference type="Proteomes" id="UP000501712">
    <property type="component" value="Genome"/>
</dbReference>
<dbReference type="Pfam" id="PF04197">
    <property type="entry name" value="Birna_RdRp_palm"/>
    <property type="match status" value="1"/>
</dbReference>
<keyword evidence="12" id="KW-0693">Viral RNA replication</keyword>
<evidence type="ECO:0000256" key="4">
    <source>
        <dbReference type="ARBA" id="ARBA00022412"/>
    </source>
</evidence>
<gene>
    <name evidence="19" type="primary">RdRp</name>
</gene>
<keyword evidence="13" id="KW-0342">GTP-binding</keyword>
<dbReference type="Gene3D" id="3.90.1730.10">
    <property type="entry name" value="Infectious bursal virus vp1 polymerase domain"/>
    <property type="match status" value="3"/>
</dbReference>
<sequence length="1045" mass="117976">MSDLFNSNKVNKTKATELFKVRGETEKEFLPQQFVAPKSDFSPLVVENIVARNRLKAYQPRAIPQLEPVNIDTIPLINPSLLNFEGTPFKNDITYPLGSKSEFLPKYTPQYFHLPYDEHLIKQIIYRYTNATIENSQEEMSFIRSVVEAAEKQAYGNGSIEGQLTRLSQMNQIRWGTGEKPRPAKSCYDILKSSLGSSTTIENLARIFSCYLPVGRVDSIIDQTFPGLFLKPSYYLDPEDDKLTQWFPSINMSSISGLPYMGKSKKDTFAEALVIADSFVGGIMSVVKQYGIPGMSDAAQKKAVNDLKELMDEYWYLGCGILFPKAERYDRSKWSTKTRNIFAMPFASHIIGSLISSPIMKNSLNATNYNTPSLYAFSPFHGGLDVILSKVRNAIGQHITFVYADNWYVAYWEEDRRTHTWYSIDLVKAESQTVPLDGTTLAYYLLTRGHTVKDPNTGELIPAYNVSWAYIALFVVPSLSIDAACLISNQQIQFPGQGSGNTWTFLLNHQKSAMLDYSWRRAGCPRPDMTKNSPFELKVLTRTNIQVVIELEVKDLEVVMDNAISTSSTEGYFGKEPSNNAPNTQPIIPLDLLGWDATYAKSLNRFIPVLASNRLASSVAMAKKDVSRDFKQKPYHLQIYQLARFEALRMVGAWLYPSVDTALRERCDEIRKTLYKKFGSILAEDDWTEAFKNTEFGSMQELIDIDISVPVTFKALNELNEGDPYSSITPQERKSMEEREKWDLDELVKLDYIDSPNKNTGVEVFSEKTPKPMLSKSEMFATSMLINKLRTKRNEVIKAGYDPAIPKDKLPSDVKKLAKEFDVIATMAHDEIVSIKSWMFRSKEYSLPSNKPGNMKSGGSNPLVSSRVPFERKEGKTDLKRGALFDKVGMGPRKIEQYKSGAPLEVLNVSRSAKKRAKARAKKEESNLPAGEMETPTRKTAPMIQPAPVGIQDVQLPQPVESQTTRTKQQDQQVQQEDGTVRKLLGSLKGVDYYGRPNYIPSKTVKNALNSKYFVKLVELSPNPLETIAIPDNIEALERFRSSSR</sequence>
<dbReference type="Gene3D" id="6.10.140.300">
    <property type="match status" value="1"/>
</dbReference>
<proteinExistence type="predicted"/>
<evidence type="ECO:0000256" key="12">
    <source>
        <dbReference type="ARBA" id="ARBA00022953"/>
    </source>
</evidence>
<dbReference type="InterPro" id="IPR046813">
    <property type="entry name" value="Birnavirus_RdRp_thumb_sf"/>
</dbReference>
<dbReference type="GeneID" id="80549765"/>
<evidence type="ECO:0000256" key="1">
    <source>
        <dbReference type="ARBA" id="ARBA00004328"/>
    </source>
</evidence>
<comment type="subcellular location">
    <subcellularLocation>
        <location evidence="1">Virion</location>
    </subcellularLocation>
</comment>
<dbReference type="InterPro" id="IPR043502">
    <property type="entry name" value="DNA/RNA_pol_sf"/>
</dbReference>
<dbReference type="EMBL" id="FM995221">
    <property type="protein sequence ID" value="CAX33878.1"/>
    <property type="molecule type" value="Genomic_RNA"/>
</dbReference>
<keyword evidence="10" id="KW-0547">Nucleotide-binding</keyword>
<evidence type="ECO:0000256" key="11">
    <source>
        <dbReference type="ARBA" id="ARBA00022844"/>
    </source>
</evidence>
<keyword evidence="6" id="KW-0191">Covalent protein-RNA linkage</keyword>
<keyword evidence="20" id="KW-1185">Reference proteome</keyword>
<dbReference type="KEGG" id="vg:80549765"/>
<feature type="region of interest" description="Disordered" evidence="16">
    <location>
        <begin position="915"/>
        <end position="937"/>
    </location>
</feature>
<dbReference type="GO" id="GO:0005525">
    <property type="term" value="F:GTP binding"/>
    <property type="evidence" value="ECO:0007669"/>
    <property type="project" value="UniProtKB-KW"/>
</dbReference>
<feature type="domain" description="Birnavirus RNA-directed RNA polymerase palm" evidence="17">
    <location>
        <begin position="1"/>
        <end position="537"/>
    </location>
</feature>
<evidence type="ECO:0000256" key="8">
    <source>
        <dbReference type="ARBA" id="ARBA00022679"/>
    </source>
</evidence>
<name>D3GMG3_9VIRU</name>
<accession>D3GMG3</accession>
<evidence type="ECO:0000256" key="2">
    <source>
        <dbReference type="ARBA" id="ARBA00011314"/>
    </source>
</evidence>
<comment type="function">
    <text evidence="14">RNA-dependent RNA polymerase which is found both free and covalently attached to the genomic RNA. May also contain guanylyl and methyl transferase activities.</text>
</comment>
<dbReference type="InterPro" id="IPR046812">
    <property type="entry name" value="Birnavirus_RdRp_palm_sf"/>
</dbReference>
<evidence type="ECO:0000256" key="9">
    <source>
        <dbReference type="ARBA" id="ARBA00022695"/>
    </source>
</evidence>
<dbReference type="GO" id="GO:0044423">
    <property type="term" value="C:virion component"/>
    <property type="evidence" value="ECO:0007669"/>
    <property type="project" value="UniProtKB-KW"/>
</dbReference>
<evidence type="ECO:0000256" key="3">
    <source>
        <dbReference type="ARBA" id="ARBA00012494"/>
    </source>
</evidence>
<keyword evidence="11" id="KW-0946">Virion</keyword>
<evidence type="ECO:0000259" key="17">
    <source>
        <dbReference type="Pfam" id="PF04197"/>
    </source>
</evidence>
<organism evidence="19 20">
    <name type="scientific">Rotifer birnavirus strain Palavas</name>
    <dbReference type="NCBI Taxonomy" id="595652"/>
    <lineage>
        <taxon>Viruses</taxon>
        <taxon>Riboviria</taxon>
        <taxon>Orthornavirae</taxon>
        <taxon>Birnaviridae</taxon>
        <taxon>Ronavirus</taxon>
        <taxon>Ronavirus rotiferae</taxon>
    </lineage>
</organism>
<evidence type="ECO:0000256" key="14">
    <source>
        <dbReference type="ARBA" id="ARBA00024712"/>
    </source>
</evidence>
<evidence type="ECO:0000256" key="5">
    <source>
        <dbReference type="ARBA" id="ARBA00022484"/>
    </source>
</evidence>
<dbReference type="SUPFAM" id="SSF56672">
    <property type="entry name" value="DNA/RNA polymerases"/>
    <property type="match status" value="1"/>
</dbReference>
<evidence type="ECO:0000256" key="6">
    <source>
        <dbReference type="ARBA" id="ARBA00022520"/>
    </source>
</evidence>
<evidence type="ECO:0000259" key="18">
    <source>
        <dbReference type="Pfam" id="PF20488"/>
    </source>
</evidence>
<feature type="domain" description="RNA-directed RNA polymerase thumb" evidence="18">
    <location>
        <begin position="558"/>
        <end position="721"/>
    </location>
</feature>
<evidence type="ECO:0000256" key="15">
    <source>
        <dbReference type="ARBA" id="ARBA00032403"/>
    </source>
</evidence>
<dbReference type="EC" id="2.7.7.48" evidence="3"/>
<keyword evidence="5" id="KW-0696">RNA-directed RNA polymerase</keyword>
<keyword evidence="9" id="KW-0548">Nucleotidyltransferase</keyword>
<comment type="subunit">
    <text evidence="2">Interacts with VP3 in the cytoplasm.</text>
</comment>
<dbReference type="RefSeq" id="YP_010839775.1">
    <property type="nucleotide sequence ID" value="NC_078108.1"/>
</dbReference>
<dbReference type="InterPro" id="IPR007100">
    <property type="entry name" value="Birnavirus_RdRp_palm"/>
</dbReference>
<evidence type="ECO:0000256" key="13">
    <source>
        <dbReference type="ARBA" id="ARBA00023134"/>
    </source>
</evidence>
<dbReference type="GO" id="GO:0019079">
    <property type="term" value="P:viral genome replication"/>
    <property type="evidence" value="ECO:0007669"/>
    <property type="project" value="InterPro"/>
</dbReference>
<evidence type="ECO:0000313" key="20">
    <source>
        <dbReference type="Proteomes" id="UP000501712"/>
    </source>
</evidence>
<dbReference type="PROSITE" id="PS50524">
    <property type="entry name" value="RDRP_DSRNA_BIR"/>
    <property type="match status" value="1"/>
</dbReference>